<keyword evidence="1" id="KW-0677">Repeat</keyword>
<dbReference type="OMA" id="EVMYERI"/>
<dbReference type="Proteomes" id="UP000007115">
    <property type="component" value="Unassembled WGS sequence"/>
</dbReference>
<dbReference type="PANTHER" id="PTHR10039:SF14">
    <property type="entry name" value="NACHT DOMAIN-CONTAINING PROTEIN"/>
    <property type="match status" value="1"/>
</dbReference>
<dbReference type="Pfam" id="PF24883">
    <property type="entry name" value="NPHP3_N"/>
    <property type="match status" value="1"/>
</dbReference>
<dbReference type="RefSeq" id="XP_013955056.1">
    <property type="nucleotide sequence ID" value="XM_014099581.1"/>
</dbReference>
<feature type="compositionally biased region" description="Polar residues" evidence="2">
    <location>
        <begin position="1439"/>
        <end position="1456"/>
    </location>
</feature>
<dbReference type="PANTHER" id="PTHR10039">
    <property type="entry name" value="AMELOGENIN"/>
    <property type="match status" value="1"/>
</dbReference>
<sequence>MSTDQRHGAAAHSSQESVLMLRRLVEALPDDYQERFRECTTGDKVLESLKDYGTAWNTRNRRLGTFIRVMKPFFTAMDVFVSCDPMHAATLWGTLRVVIALGITFNEFLDKVTSGLEKLAAEIEYTTKLNSLFQELERRRYREMEDIINEELNKRMQEGWRENELKEKKGEMREELSVAARTAIQEDLEQLAKSSPRTQVLLQDIFEEILEFLMGVFRIFYHPDGRSKNALRVVAKAVWQPFRFDEAISRMKDLKERMNMEIVLLNLKLSKDAKDIAEANKLEAAAESTRAKKRGDKFDKSLSKLEQMAEKEARCTKPPFGRDIHRRLLANLMADTFLHRAREWLDPPPFADRYEDVASQCMPGTTSWLHEHTIFRAWLQDDKKASGGSLWVRGKSVLAASTIQELKGLRSSNPVCYFFFNSTQEIIPNTSSTAYRALLSQILQYKINDDQLRETLEFAIIYLVLDGLDECENSRELVEKLRLLAAQQTTRLALFCRPTLTWLSKRISSLQIISIGLSNKDDIQRYLRQSLKDMKNEGLLAKSLDYKEVAKMLARRADGMFLWARLMVTYLNSPALYPAQRTQAISEMDNPEGLEVMYERILRLIEGSNKAMHRLAGQSFLWLSYGKRPLIPAELESGLVPFDAKPNEEEDWKLPEFDDVIVRACGGLVELSPKSIEFLGNTFRPLRFIHASVKEYFANSTSTSSKGLIPPPPVIAHARLATMCLKYLTYRVPSQPLSGKLGHNSVPNDLWSAFPFSNYAMVRWTSHLELTIQGSDNGEAKPELQLLFSALEQFFAQPKVLMAYIEGCYTYGEAPNAKSLRLWGQKGTLFTSSNPEVDIRTITVEFSYFLEKLESNWGRTLRDNPASIWEEVTAFTPSPLLPKHGGISVRSLVPTPSKKAGLSKEPINRLTQVTSDGLHHAILSVYTSEKFELHDKKTQADKLCEDKSFSHGWVVRYDIRRLSDQHIVASLEIPLAEFDVWTRLCETLLCGSVQIPMSVSRDSRFFTVMKNLYHVKLEGNKLRYTSHNLPIELNTLRKTDSNTERESHSRGKPQEELTYRDFSRYNTDHLRRVSLYWIYLDDYEENLCYTSQERASPAHLRVFKIKVSSLNELHLDTTEVAERLFWTRGISTHYEDRDNKEFEMCFHPFLPIIVYASAKGTYVWNFNTSKANFHRISIKVGHGANEVAFLSCSETGESCILTPSGQRPEIIPIQSALSATGISDEGLHPKPKEKKDNEQLLLLDGSAVAPPEENRITTKDWALANVMSGQGKPLTSSNMIVGSNGITKHVSVVNSGLTTSLHLWNGDGRDESMVLTRLPNSEGADSAKVSVIRSVKEDEPIQIIVDKSADTWSKITKTEPAAFPVMVERDIRSFSTQTTVNESGRNEHAALPGLVEGRSSAQTTDNGNVLAADTYNEMPHARLAVSSMQDVGDVHGSPGRTTTNADDTSSIQATNEHSTKNVRRDPLKKIWGKRKCL</sequence>
<organism evidence="4 5">
    <name type="scientific">Hypocrea virens (strain Gv29-8 / FGSC 10586)</name>
    <name type="common">Gliocladium virens</name>
    <name type="synonym">Trichoderma virens</name>
    <dbReference type="NCBI Taxonomy" id="413071"/>
    <lineage>
        <taxon>Eukaryota</taxon>
        <taxon>Fungi</taxon>
        <taxon>Dikarya</taxon>
        <taxon>Ascomycota</taxon>
        <taxon>Pezizomycotina</taxon>
        <taxon>Sordariomycetes</taxon>
        <taxon>Hypocreomycetidae</taxon>
        <taxon>Hypocreales</taxon>
        <taxon>Hypocreaceae</taxon>
        <taxon>Trichoderma</taxon>
    </lineage>
</organism>
<keyword evidence="5" id="KW-1185">Reference proteome</keyword>
<reference evidence="4 5" key="1">
    <citation type="journal article" date="2011" name="Genome Biol.">
        <title>Comparative genome sequence analysis underscores mycoparasitism as the ancestral life style of Trichoderma.</title>
        <authorList>
            <person name="Kubicek C.P."/>
            <person name="Herrera-Estrella A."/>
            <person name="Seidl-Seiboth V."/>
            <person name="Martinez D.A."/>
            <person name="Druzhinina I.S."/>
            <person name="Thon M."/>
            <person name="Zeilinger S."/>
            <person name="Casas-Flores S."/>
            <person name="Horwitz B.A."/>
            <person name="Mukherjee P.K."/>
            <person name="Mukherjee M."/>
            <person name="Kredics L."/>
            <person name="Alcaraz L.D."/>
            <person name="Aerts A."/>
            <person name="Antal Z."/>
            <person name="Atanasova L."/>
            <person name="Cervantes-Badillo M.G."/>
            <person name="Challacombe J."/>
            <person name="Chertkov O."/>
            <person name="McCluskey K."/>
            <person name="Coulpier F."/>
            <person name="Deshpande N."/>
            <person name="von Doehren H."/>
            <person name="Ebbole D.J."/>
            <person name="Esquivel-Naranjo E.U."/>
            <person name="Fekete E."/>
            <person name="Flipphi M."/>
            <person name="Glaser F."/>
            <person name="Gomez-Rodriguez E.Y."/>
            <person name="Gruber S."/>
            <person name="Han C."/>
            <person name="Henrissat B."/>
            <person name="Hermosa R."/>
            <person name="Hernandez-Onate M."/>
            <person name="Karaffa L."/>
            <person name="Kosti I."/>
            <person name="Le Crom S."/>
            <person name="Lindquist E."/>
            <person name="Lucas S."/>
            <person name="Luebeck M."/>
            <person name="Luebeck P.S."/>
            <person name="Margeot A."/>
            <person name="Metz B."/>
            <person name="Misra M."/>
            <person name="Nevalainen H."/>
            <person name="Omann M."/>
            <person name="Packer N."/>
            <person name="Perrone G."/>
            <person name="Uresti-Rivera E.E."/>
            <person name="Salamov A."/>
            <person name="Schmoll M."/>
            <person name="Seiboth B."/>
            <person name="Shapiro H."/>
            <person name="Sukno S."/>
            <person name="Tamayo-Ramos J.A."/>
            <person name="Tisch D."/>
            <person name="Wiest A."/>
            <person name="Wilkinson H.H."/>
            <person name="Zhang M."/>
            <person name="Coutinho P.M."/>
            <person name="Kenerley C.M."/>
            <person name="Monte E."/>
            <person name="Baker S.E."/>
            <person name="Grigoriev I.V."/>
        </authorList>
    </citation>
    <scope>NUCLEOTIDE SEQUENCE [LARGE SCALE GENOMIC DNA]</scope>
    <source>
        <strain evidence="5">Gv29-8 / FGSC 10586</strain>
    </source>
</reference>
<protein>
    <recommendedName>
        <fullName evidence="3">Nephrocystin 3-like N-terminal domain-containing protein</fullName>
    </recommendedName>
</protein>
<evidence type="ECO:0000313" key="4">
    <source>
        <dbReference type="EMBL" id="EHK20861.1"/>
    </source>
</evidence>
<evidence type="ECO:0000256" key="2">
    <source>
        <dbReference type="SAM" id="MobiDB-lite"/>
    </source>
</evidence>
<feature type="region of interest" description="Disordered" evidence="2">
    <location>
        <begin position="1429"/>
        <end position="1463"/>
    </location>
</feature>
<dbReference type="EMBL" id="ABDF02000077">
    <property type="protein sequence ID" value="EHK20861.1"/>
    <property type="molecule type" value="Genomic_DNA"/>
</dbReference>
<comment type="caution">
    <text evidence="4">The sequence shown here is derived from an EMBL/GenBank/DDBJ whole genome shotgun (WGS) entry which is preliminary data.</text>
</comment>
<dbReference type="HOGENOM" id="CLU_004758_1_0_1"/>
<dbReference type="InterPro" id="IPR027417">
    <property type="entry name" value="P-loop_NTPase"/>
</dbReference>
<gene>
    <name evidence="4" type="ORF">TRIVIDRAFT_69678</name>
</gene>
<evidence type="ECO:0000259" key="3">
    <source>
        <dbReference type="Pfam" id="PF24883"/>
    </source>
</evidence>
<evidence type="ECO:0000313" key="5">
    <source>
        <dbReference type="Proteomes" id="UP000007115"/>
    </source>
</evidence>
<name>G9MXG3_HYPVG</name>
<evidence type="ECO:0000256" key="1">
    <source>
        <dbReference type="ARBA" id="ARBA00022737"/>
    </source>
</evidence>
<dbReference type="GeneID" id="25797269"/>
<dbReference type="InParanoid" id="G9MXG3"/>
<dbReference type="VEuPathDB" id="FungiDB:TRIVIDRAFT_69678"/>
<dbReference type="OrthoDB" id="4772757at2759"/>
<proteinExistence type="predicted"/>
<dbReference type="InterPro" id="IPR056884">
    <property type="entry name" value="NPHP3-like_N"/>
</dbReference>
<feature type="domain" description="Nephrocystin 3-like N-terminal" evidence="3">
    <location>
        <begin position="364"/>
        <end position="446"/>
    </location>
</feature>
<dbReference type="SUPFAM" id="SSF52540">
    <property type="entry name" value="P-loop containing nucleoside triphosphate hydrolases"/>
    <property type="match status" value="1"/>
</dbReference>
<dbReference type="eggNOG" id="ENOG502SKJH">
    <property type="taxonomic scope" value="Eukaryota"/>
</dbReference>
<accession>G9MXG3</accession>